<dbReference type="RefSeq" id="WP_304376752.1">
    <property type="nucleotide sequence ID" value="NZ_JAUOZU010000008.1"/>
</dbReference>
<reference evidence="2" key="2">
    <citation type="submission" date="2023-07" db="EMBL/GenBank/DDBJ databases">
        <authorList>
            <person name="Shen H."/>
        </authorList>
    </citation>
    <scope>NUCLEOTIDE SEQUENCE</scope>
    <source>
        <strain evidence="2">TNR-22</strain>
    </source>
</reference>
<dbReference type="SUPFAM" id="SSF55729">
    <property type="entry name" value="Acyl-CoA N-acyltransferases (Nat)"/>
    <property type="match status" value="1"/>
</dbReference>
<keyword evidence="2" id="KW-0012">Acyltransferase</keyword>
<dbReference type="Pfam" id="PF13480">
    <property type="entry name" value="Acetyltransf_6"/>
    <property type="match status" value="1"/>
</dbReference>
<reference evidence="2" key="1">
    <citation type="journal article" date="2015" name="Int. J. Syst. Evol. Microbiol.">
        <title>Rhizobium alvei sp. nov., isolated from a freshwater river.</title>
        <authorList>
            <person name="Sheu S.Y."/>
            <person name="Huang H.W."/>
            <person name="Young C.C."/>
            <person name="Chen W.M."/>
        </authorList>
    </citation>
    <scope>NUCLEOTIDE SEQUENCE</scope>
    <source>
        <strain evidence="2">TNR-22</strain>
    </source>
</reference>
<sequence length="424" mass="47947">MAHAPTFHEEAFNASLELAHGEIGRPEPRPIPLQTLETTKAGRTLSLYPATAGYGLQEELDFLSNRAVEPNVFFTSRFLAPAMPRLEDKDINLAIIRDEDGARSRLRLLMPYSIEKPGFSIGTPIIRAWANPFGPIGTPLVDAENAAETLDNFFDALGKAGNRLPRVLVLPDIRLGGMFARIAKAIAISRNMPITVTNQHWRPMLESLADGETYLKRNVRSSHMREMRRQWSHLEKLGRTEYVVARQPQEIRARMEEFLLLEASGWKGKKRSAMLSDRYRAAFAREAVNNLAEIDAARIHTIDLEGQAIASMIVLMMNGEAYTWKTAYNEDYAKYSPGKLLTAHLTEWHLDDANIVRTDSCAVPDHPIMSRLWSEREEMGTLVIGLTPNSDRDTRQVATQLHLYSNTRNMARLIREKIMSLGRK</sequence>
<keyword evidence="2" id="KW-0808">Transferase</keyword>
<dbReference type="EC" id="2.3.1.-" evidence="2"/>
<evidence type="ECO:0000259" key="1">
    <source>
        <dbReference type="Pfam" id="PF13480"/>
    </source>
</evidence>
<dbReference type="InterPro" id="IPR016181">
    <property type="entry name" value="Acyl_CoA_acyltransferase"/>
</dbReference>
<evidence type="ECO:0000313" key="2">
    <source>
        <dbReference type="EMBL" id="MDO6964825.1"/>
    </source>
</evidence>
<comment type="caution">
    <text evidence="2">The sequence shown here is derived from an EMBL/GenBank/DDBJ whole genome shotgun (WGS) entry which is preliminary data.</text>
</comment>
<dbReference type="GO" id="GO:0016746">
    <property type="term" value="F:acyltransferase activity"/>
    <property type="evidence" value="ECO:0007669"/>
    <property type="project" value="UniProtKB-KW"/>
</dbReference>
<dbReference type="Gene3D" id="3.40.630.30">
    <property type="match status" value="1"/>
</dbReference>
<keyword evidence="3" id="KW-1185">Reference proteome</keyword>
<protein>
    <submittedName>
        <fullName evidence="2">GNAT family N-acetyltransferase</fullName>
        <ecNumber evidence="2">2.3.1.-</ecNumber>
    </submittedName>
</protein>
<gene>
    <name evidence="2" type="ORF">Q4481_12735</name>
</gene>
<accession>A0ABT8YNN1</accession>
<dbReference type="Proteomes" id="UP001174932">
    <property type="component" value="Unassembled WGS sequence"/>
</dbReference>
<dbReference type="EMBL" id="JAUOZU010000008">
    <property type="protein sequence ID" value="MDO6964825.1"/>
    <property type="molecule type" value="Genomic_DNA"/>
</dbReference>
<dbReference type="InterPro" id="IPR038740">
    <property type="entry name" value="BioF2-like_GNAT_dom"/>
</dbReference>
<organism evidence="2 3">
    <name type="scientific">Rhizobium alvei</name>
    <dbReference type="NCBI Taxonomy" id="1132659"/>
    <lineage>
        <taxon>Bacteria</taxon>
        <taxon>Pseudomonadati</taxon>
        <taxon>Pseudomonadota</taxon>
        <taxon>Alphaproteobacteria</taxon>
        <taxon>Hyphomicrobiales</taxon>
        <taxon>Rhizobiaceae</taxon>
        <taxon>Rhizobium/Agrobacterium group</taxon>
        <taxon>Rhizobium</taxon>
    </lineage>
</organism>
<evidence type="ECO:0000313" key="3">
    <source>
        <dbReference type="Proteomes" id="UP001174932"/>
    </source>
</evidence>
<feature type="domain" description="BioF2-like acetyltransferase" evidence="1">
    <location>
        <begin position="221"/>
        <end position="348"/>
    </location>
</feature>
<name>A0ABT8YNN1_9HYPH</name>
<proteinExistence type="predicted"/>